<dbReference type="Pfam" id="PF07047">
    <property type="entry name" value="OPA3"/>
    <property type="match status" value="1"/>
</dbReference>
<proteinExistence type="inferred from homology"/>
<dbReference type="KEGG" id="nve:5513030"/>
<dbReference type="eggNOG" id="KOG3335">
    <property type="taxonomic scope" value="Eukaryota"/>
</dbReference>
<dbReference type="EMBL" id="DS469580">
    <property type="protein sequence ID" value="EDO41275.1"/>
    <property type="molecule type" value="Genomic_DNA"/>
</dbReference>
<dbReference type="PhylomeDB" id="A7S4X8"/>
<dbReference type="OMA" id="KMYVMNL"/>
<evidence type="ECO:0000256" key="1">
    <source>
        <dbReference type="ARBA" id="ARBA00007584"/>
    </source>
</evidence>
<comment type="similarity">
    <text evidence="1">Belongs to the OPA3 family.</text>
</comment>
<protein>
    <recommendedName>
        <fullName evidence="5">OPA3-like protein</fullName>
    </recommendedName>
</protein>
<accession>A7S4X8</accession>
<evidence type="ECO:0008006" key="5">
    <source>
        <dbReference type="Google" id="ProtNLM"/>
    </source>
</evidence>
<dbReference type="HOGENOM" id="CLU_074707_5_1_1"/>
<dbReference type="OrthoDB" id="2129069at2759"/>
<evidence type="ECO:0000313" key="3">
    <source>
        <dbReference type="EMBL" id="EDO41275.1"/>
    </source>
</evidence>
<reference evidence="3 4" key="1">
    <citation type="journal article" date="2007" name="Science">
        <title>Sea anemone genome reveals ancestral eumetazoan gene repertoire and genomic organization.</title>
        <authorList>
            <person name="Putnam N.H."/>
            <person name="Srivastava M."/>
            <person name="Hellsten U."/>
            <person name="Dirks B."/>
            <person name="Chapman J."/>
            <person name="Salamov A."/>
            <person name="Terry A."/>
            <person name="Shapiro H."/>
            <person name="Lindquist E."/>
            <person name="Kapitonov V.V."/>
            <person name="Jurka J."/>
            <person name="Genikhovich G."/>
            <person name="Grigoriev I.V."/>
            <person name="Lucas S.M."/>
            <person name="Steele R.E."/>
            <person name="Finnerty J.R."/>
            <person name="Technau U."/>
            <person name="Martindale M.Q."/>
            <person name="Rokhsar D.S."/>
        </authorList>
    </citation>
    <scope>NUCLEOTIDE SEQUENCE [LARGE SCALE GENOMIC DNA]</scope>
    <source>
        <strain evidence="4">CH2 X CH6</strain>
    </source>
</reference>
<organism evidence="3 4">
    <name type="scientific">Nematostella vectensis</name>
    <name type="common">Starlet sea anemone</name>
    <dbReference type="NCBI Taxonomy" id="45351"/>
    <lineage>
        <taxon>Eukaryota</taxon>
        <taxon>Metazoa</taxon>
        <taxon>Cnidaria</taxon>
        <taxon>Anthozoa</taxon>
        <taxon>Hexacorallia</taxon>
        <taxon>Actiniaria</taxon>
        <taxon>Edwardsiidae</taxon>
        <taxon>Nematostella</taxon>
    </lineage>
</organism>
<name>A7S4X8_NEMVE</name>
<dbReference type="GO" id="GO:0005739">
    <property type="term" value="C:mitochondrion"/>
    <property type="evidence" value="ECO:0000318"/>
    <property type="project" value="GO_Central"/>
</dbReference>
<evidence type="ECO:0000313" key="4">
    <source>
        <dbReference type="Proteomes" id="UP000001593"/>
    </source>
</evidence>
<dbReference type="PANTHER" id="PTHR12499:SF0">
    <property type="entry name" value="OPTIC ATROPHY 3 PROTEIN"/>
    <property type="match status" value="1"/>
</dbReference>
<gene>
    <name evidence="3" type="ORF">NEMVEDRAFT_v1g166480</name>
</gene>
<evidence type="ECO:0000256" key="2">
    <source>
        <dbReference type="ARBA" id="ARBA00023054"/>
    </source>
</evidence>
<dbReference type="Proteomes" id="UP000001593">
    <property type="component" value="Unassembled WGS sequence"/>
</dbReference>
<dbReference type="STRING" id="45351.A7S4X8"/>
<dbReference type="GO" id="GO:0019216">
    <property type="term" value="P:regulation of lipid metabolic process"/>
    <property type="evidence" value="ECO:0000318"/>
    <property type="project" value="GO_Central"/>
</dbReference>
<keyword evidence="4" id="KW-1185">Reference proteome</keyword>
<dbReference type="InParanoid" id="A7S4X8"/>
<keyword evidence="2" id="KW-0175">Coiled coil</keyword>
<dbReference type="PANTHER" id="PTHR12499">
    <property type="entry name" value="OPTIC ATROPHY 3 PROTEIN OPA3"/>
    <property type="match status" value="1"/>
</dbReference>
<dbReference type="AlphaFoldDB" id="A7S4X8"/>
<sequence>MVAGAFPLFKLMTLGVKQVSKPIANAIKSGAKQSPFFRKYVCVLPGQGFHWLETTVKMKLLGHVGPSHIKPLNEQVAVELTAEMLGEGFIFGVGVATLLFEYRRSAKKEEQKEAAQNSKILALQSQVSDLGIAMEVQAAEIRELNRTLQGLRGSELDEKHKDKRKK</sequence>
<dbReference type="InterPro" id="IPR010754">
    <property type="entry name" value="OPA3-like"/>
</dbReference>